<feature type="transmembrane region" description="Helical" evidence="5">
    <location>
        <begin position="299"/>
        <end position="317"/>
    </location>
</feature>
<evidence type="ECO:0000313" key="7">
    <source>
        <dbReference type="Proteomes" id="UP001218638"/>
    </source>
</evidence>
<feature type="transmembrane region" description="Helical" evidence="5">
    <location>
        <begin position="356"/>
        <end position="375"/>
    </location>
</feature>
<dbReference type="Pfam" id="PF01566">
    <property type="entry name" value="Nramp"/>
    <property type="match status" value="1"/>
</dbReference>
<reference evidence="6" key="1">
    <citation type="submission" date="2023-03" db="EMBL/GenBank/DDBJ databases">
        <title>Lomoglobus Profundus gen. nov., sp. nov., a novel member of the phylum Verrucomicrobia, isolated from deep-marine sediment of South China Sea.</title>
        <authorList>
            <person name="Ahmad T."/>
            <person name="Ishaq S.E."/>
            <person name="Wang F."/>
        </authorList>
    </citation>
    <scope>NUCLEOTIDE SEQUENCE</scope>
    <source>
        <strain evidence="6">LMO-M01</strain>
    </source>
</reference>
<feature type="transmembrane region" description="Helical" evidence="5">
    <location>
        <begin position="381"/>
        <end position="403"/>
    </location>
</feature>
<feature type="transmembrane region" description="Helical" evidence="5">
    <location>
        <begin position="201"/>
        <end position="223"/>
    </location>
</feature>
<evidence type="ECO:0000313" key="6">
    <source>
        <dbReference type="EMBL" id="WED65592.1"/>
    </source>
</evidence>
<feature type="transmembrane region" description="Helical" evidence="5">
    <location>
        <begin position="135"/>
        <end position="152"/>
    </location>
</feature>
<dbReference type="PANTHER" id="PTHR11706">
    <property type="entry name" value="SOLUTE CARRIER PROTEIN FAMILY 11 MEMBER"/>
    <property type="match status" value="1"/>
</dbReference>
<keyword evidence="2 5" id="KW-0812">Transmembrane</keyword>
<dbReference type="AlphaFoldDB" id="A0AAE9ZWT0"/>
<dbReference type="NCBIfam" id="NF037982">
    <property type="entry name" value="Nramp_1"/>
    <property type="match status" value="1"/>
</dbReference>
<feature type="transmembrane region" description="Helical" evidence="5">
    <location>
        <begin position="257"/>
        <end position="279"/>
    </location>
</feature>
<dbReference type="InterPro" id="IPR001046">
    <property type="entry name" value="NRAMP_fam"/>
</dbReference>
<dbReference type="GO" id="GO:0034755">
    <property type="term" value="P:iron ion transmembrane transport"/>
    <property type="evidence" value="ECO:0007669"/>
    <property type="project" value="TreeGrafter"/>
</dbReference>
<feature type="transmembrane region" description="Helical" evidence="5">
    <location>
        <begin position="50"/>
        <end position="73"/>
    </location>
</feature>
<dbReference type="GO" id="GO:0005384">
    <property type="term" value="F:manganese ion transmembrane transporter activity"/>
    <property type="evidence" value="ECO:0007669"/>
    <property type="project" value="TreeGrafter"/>
</dbReference>
<keyword evidence="3 5" id="KW-1133">Transmembrane helix</keyword>
<feature type="transmembrane region" description="Helical" evidence="5">
    <location>
        <begin position="415"/>
        <end position="438"/>
    </location>
</feature>
<accession>A0AAE9ZWT0</accession>
<feature type="transmembrane region" description="Helical" evidence="5">
    <location>
        <begin position="96"/>
        <end position="123"/>
    </location>
</feature>
<proteinExistence type="predicted"/>
<dbReference type="KEGG" id="slom:PXH66_01845"/>
<comment type="subcellular location">
    <subcellularLocation>
        <location evidence="1">Membrane</location>
        <topology evidence="1">Multi-pass membrane protein</topology>
    </subcellularLocation>
</comment>
<keyword evidence="4 5" id="KW-0472">Membrane</keyword>
<dbReference type="PANTHER" id="PTHR11706:SF3">
    <property type="entry name" value="METAL ION TRANSPORT PROTEIN"/>
    <property type="match status" value="1"/>
</dbReference>
<dbReference type="Proteomes" id="UP001218638">
    <property type="component" value="Chromosome"/>
</dbReference>
<sequence length="442" mass="47441">MPSPAGAPPPTTLLQSLKYIGPGLILTAGIVGTGELVVTPHVAAENGFELLWLIIFGCLVKVFVQVELGRYAVATGTPTLHMLDAVPGPRMRNVGWMVWIFLPVFVAMISVIGGMLGGCAQVFNMAGIDAGPKPIAVVMGLSLTALLGIGRYKLVERFSIGLVILFTISTLFALVALQFTDFKVTTANIVSGLQFKLPENFAVAFAALGIIGVGAAELIYYPYWCLEKGYAARVGAPEAPGWNERVHGWMRVMKIDAFASLLLYTAATVVFYLLGAAILHRQGLTIDNSEMVPTLANMYLESFGPLGFWVFVVGAFATLYSTAFAATAANSRLMADVLPLLGIMKPAANEDAKAKRIKAFGIGLPLYGTLLYVVWPQPLTLIMISGVGQALLLPFLAICALYLRYKKLPAELRPGGLWTTFLWLSGIALTVAGAWNLFSRFG</sequence>
<gene>
    <name evidence="6" type="ORF">PXH66_01845</name>
</gene>
<organism evidence="6 7">
    <name type="scientific">Synoicihabitans lomoniglobus</name>
    <dbReference type="NCBI Taxonomy" id="2909285"/>
    <lineage>
        <taxon>Bacteria</taxon>
        <taxon>Pseudomonadati</taxon>
        <taxon>Verrucomicrobiota</taxon>
        <taxon>Opitutia</taxon>
        <taxon>Opitutales</taxon>
        <taxon>Opitutaceae</taxon>
        <taxon>Synoicihabitans</taxon>
    </lineage>
</organism>
<evidence type="ECO:0000256" key="2">
    <source>
        <dbReference type="ARBA" id="ARBA00022692"/>
    </source>
</evidence>
<feature type="transmembrane region" description="Helical" evidence="5">
    <location>
        <begin position="20"/>
        <end position="38"/>
    </location>
</feature>
<evidence type="ECO:0000256" key="1">
    <source>
        <dbReference type="ARBA" id="ARBA00004141"/>
    </source>
</evidence>
<dbReference type="GO" id="GO:0015086">
    <property type="term" value="F:cadmium ion transmembrane transporter activity"/>
    <property type="evidence" value="ECO:0007669"/>
    <property type="project" value="TreeGrafter"/>
</dbReference>
<keyword evidence="7" id="KW-1185">Reference proteome</keyword>
<dbReference type="RefSeq" id="WP_330930123.1">
    <property type="nucleotide sequence ID" value="NZ_CP119075.1"/>
</dbReference>
<dbReference type="EMBL" id="CP119075">
    <property type="protein sequence ID" value="WED65592.1"/>
    <property type="molecule type" value="Genomic_DNA"/>
</dbReference>
<dbReference type="GO" id="GO:0005886">
    <property type="term" value="C:plasma membrane"/>
    <property type="evidence" value="ECO:0007669"/>
    <property type="project" value="TreeGrafter"/>
</dbReference>
<protein>
    <submittedName>
        <fullName evidence="6">Nramp family divalent metal transporter</fullName>
    </submittedName>
</protein>
<evidence type="ECO:0000256" key="5">
    <source>
        <dbReference type="SAM" id="Phobius"/>
    </source>
</evidence>
<name>A0AAE9ZWT0_9BACT</name>
<evidence type="ECO:0000256" key="4">
    <source>
        <dbReference type="ARBA" id="ARBA00023136"/>
    </source>
</evidence>
<feature type="transmembrane region" description="Helical" evidence="5">
    <location>
        <begin position="158"/>
        <end position="180"/>
    </location>
</feature>
<evidence type="ECO:0000256" key="3">
    <source>
        <dbReference type="ARBA" id="ARBA00022989"/>
    </source>
</evidence>